<protein>
    <recommendedName>
        <fullName evidence="4 14">Undecaprenyl-diphosphatase</fullName>
        <ecNumber evidence="3 14">3.6.1.27</ecNumber>
    </recommendedName>
    <alternativeName>
        <fullName evidence="12 14">Bacitracin resistance protein</fullName>
    </alternativeName>
    <alternativeName>
        <fullName evidence="11 14">Undecaprenyl pyrophosphate phosphatase</fullName>
    </alternativeName>
</protein>
<dbReference type="EC" id="3.6.1.27" evidence="3 14"/>
<keyword evidence="7 14" id="KW-0378">Hydrolase</keyword>
<feature type="transmembrane region" description="Helical" evidence="14">
    <location>
        <begin position="44"/>
        <end position="64"/>
    </location>
</feature>
<feature type="transmembrane region" description="Helical" evidence="14">
    <location>
        <begin position="90"/>
        <end position="110"/>
    </location>
</feature>
<feature type="transmembrane region" description="Helical" evidence="14">
    <location>
        <begin position="224"/>
        <end position="242"/>
    </location>
</feature>
<evidence type="ECO:0000256" key="1">
    <source>
        <dbReference type="ARBA" id="ARBA00004651"/>
    </source>
</evidence>
<accession>A0A0K8MEG4</accession>
<dbReference type="GO" id="GO:0050380">
    <property type="term" value="F:undecaprenyl-diphosphatase activity"/>
    <property type="evidence" value="ECO:0007669"/>
    <property type="project" value="UniProtKB-UniRule"/>
</dbReference>
<evidence type="ECO:0000313" key="15">
    <source>
        <dbReference type="EMBL" id="GAO98264.1"/>
    </source>
</evidence>
<keyword evidence="14" id="KW-0573">Peptidoglycan synthesis</keyword>
<comment type="subcellular location">
    <subcellularLocation>
        <location evidence="1 14">Cell membrane</location>
        <topology evidence="1 14">Multi-pass membrane protein</topology>
    </subcellularLocation>
</comment>
<dbReference type="GO" id="GO:0071555">
    <property type="term" value="P:cell wall organization"/>
    <property type="evidence" value="ECO:0007669"/>
    <property type="project" value="UniProtKB-KW"/>
</dbReference>
<evidence type="ECO:0000256" key="9">
    <source>
        <dbReference type="ARBA" id="ARBA00023136"/>
    </source>
</evidence>
<organism evidence="15 16">
    <name type="scientific">Caedimonas varicaedens</name>
    <dbReference type="NCBI Taxonomy" id="1629334"/>
    <lineage>
        <taxon>Bacteria</taxon>
        <taxon>Pseudomonadati</taxon>
        <taxon>Pseudomonadota</taxon>
        <taxon>Alphaproteobacteria</taxon>
        <taxon>Holosporales</taxon>
        <taxon>Caedimonadaceae</taxon>
        <taxon>Caedimonas</taxon>
    </lineage>
</organism>
<dbReference type="PANTHER" id="PTHR30622:SF4">
    <property type="entry name" value="UNDECAPRENYL-DIPHOSPHATASE"/>
    <property type="match status" value="1"/>
</dbReference>
<dbReference type="Pfam" id="PF02673">
    <property type="entry name" value="BacA"/>
    <property type="match status" value="1"/>
</dbReference>
<evidence type="ECO:0000256" key="2">
    <source>
        <dbReference type="ARBA" id="ARBA00010621"/>
    </source>
</evidence>
<keyword evidence="14" id="KW-0133">Cell shape</keyword>
<comment type="miscellaneous">
    <text evidence="14">Bacitracin is thought to be involved in the inhibition of peptidoglycan synthesis by sequestering undecaprenyl diphosphate, thereby reducing the pool of lipid carrier available.</text>
</comment>
<evidence type="ECO:0000256" key="4">
    <source>
        <dbReference type="ARBA" id="ARBA00021581"/>
    </source>
</evidence>
<dbReference type="NCBIfam" id="NF001393">
    <property type="entry name" value="PRK00281.2-4"/>
    <property type="match status" value="1"/>
</dbReference>
<evidence type="ECO:0000256" key="13">
    <source>
        <dbReference type="ARBA" id="ARBA00047594"/>
    </source>
</evidence>
<dbReference type="GO" id="GO:0046677">
    <property type="term" value="P:response to antibiotic"/>
    <property type="evidence" value="ECO:0007669"/>
    <property type="project" value="UniProtKB-UniRule"/>
</dbReference>
<dbReference type="Proteomes" id="UP000036771">
    <property type="component" value="Unassembled WGS sequence"/>
</dbReference>
<comment type="caution">
    <text evidence="15">The sequence shown here is derived from an EMBL/GenBank/DDBJ whole genome shotgun (WGS) entry which is preliminary data.</text>
</comment>
<evidence type="ECO:0000256" key="14">
    <source>
        <dbReference type="HAMAP-Rule" id="MF_01006"/>
    </source>
</evidence>
<dbReference type="STRING" id="1629334.Cva_00913"/>
<keyword evidence="8 14" id="KW-1133">Transmembrane helix</keyword>
<dbReference type="HAMAP" id="MF_01006">
    <property type="entry name" value="Undec_diphosphatase"/>
    <property type="match status" value="1"/>
</dbReference>
<keyword evidence="5 14" id="KW-1003">Cell membrane</keyword>
<keyword evidence="14" id="KW-0961">Cell wall biogenesis/degradation</keyword>
<keyword evidence="16" id="KW-1185">Reference proteome</keyword>
<comment type="similarity">
    <text evidence="2 14">Belongs to the UppP family.</text>
</comment>
<evidence type="ECO:0000313" key="16">
    <source>
        <dbReference type="Proteomes" id="UP000036771"/>
    </source>
</evidence>
<reference evidence="15 16" key="1">
    <citation type="submission" date="2015-03" db="EMBL/GenBank/DDBJ databases">
        <title>Caedibacter varicaedens, whole genome shotgun sequence.</title>
        <authorList>
            <person name="Suzuki H."/>
            <person name="Dapper A.L."/>
            <person name="Gibson A.K."/>
            <person name="Jackson C."/>
            <person name="Lee H."/>
            <person name="Pejaver V.R."/>
            <person name="Doak T."/>
            <person name="Lynch M."/>
        </authorList>
    </citation>
    <scope>NUCLEOTIDE SEQUENCE [LARGE SCALE GENOMIC DNA]</scope>
</reference>
<evidence type="ECO:0000256" key="8">
    <source>
        <dbReference type="ARBA" id="ARBA00022989"/>
    </source>
</evidence>
<comment type="function">
    <text evidence="14">Catalyzes the dephosphorylation of undecaprenyl diphosphate (UPP). Confers resistance to bacitracin.</text>
</comment>
<dbReference type="AlphaFoldDB" id="A0A0K8MEG4"/>
<dbReference type="GO" id="GO:0008360">
    <property type="term" value="P:regulation of cell shape"/>
    <property type="evidence" value="ECO:0007669"/>
    <property type="project" value="UniProtKB-KW"/>
</dbReference>
<dbReference type="GO" id="GO:0009252">
    <property type="term" value="P:peptidoglycan biosynthetic process"/>
    <property type="evidence" value="ECO:0007669"/>
    <property type="project" value="UniProtKB-KW"/>
</dbReference>
<evidence type="ECO:0000256" key="7">
    <source>
        <dbReference type="ARBA" id="ARBA00022801"/>
    </source>
</evidence>
<name>A0A0K8MEG4_9PROT</name>
<keyword evidence="6 14" id="KW-0812">Transmembrane</keyword>
<keyword evidence="10 14" id="KW-0046">Antibiotic resistance</keyword>
<evidence type="ECO:0000256" key="11">
    <source>
        <dbReference type="ARBA" id="ARBA00032707"/>
    </source>
</evidence>
<dbReference type="OrthoDB" id="9808289at2"/>
<evidence type="ECO:0000256" key="3">
    <source>
        <dbReference type="ARBA" id="ARBA00012374"/>
    </source>
</evidence>
<dbReference type="PANTHER" id="PTHR30622">
    <property type="entry name" value="UNDECAPRENYL-DIPHOSPHATASE"/>
    <property type="match status" value="1"/>
</dbReference>
<feature type="transmembrane region" description="Helical" evidence="14">
    <location>
        <begin position="254"/>
        <end position="270"/>
    </location>
</feature>
<comment type="catalytic activity">
    <reaction evidence="13 14">
        <text>di-trans,octa-cis-undecaprenyl diphosphate + H2O = di-trans,octa-cis-undecaprenyl phosphate + phosphate + H(+)</text>
        <dbReference type="Rhea" id="RHEA:28094"/>
        <dbReference type="ChEBI" id="CHEBI:15377"/>
        <dbReference type="ChEBI" id="CHEBI:15378"/>
        <dbReference type="ChEBI" id="CHEBI:43474"/>
        <dbReference type="ChEBI" id="CHEBI:58405"/>
        <dbReference type="ChEBI" id="CHEBI:60392"/>
        <dbReference type="EC" id="3.6.1.27"/>
    </reaction>
</comment>
<feature type="transmembrane region" description="Helical" evidence="14">
    <location>
        <begin position="191"/>
        <end position="212"/>
    </location>
</feature>
<evidence type="ECO:0000256" key="5">
    <source>
        <dbReference type="ARBA" id="ARBA00022475"/>
    </source>
</evidence>
<feature type="transmembrane region" description="Helical" evidence="14">
    <location>
        <begin position="116"/>
        <end position="135"/>
    </location>
</feature>
<evidence type="ECO:0000256" key="6">
    <source>
        <dbReference type="ARBA" id="ARBA00022692"/>
    </source>
</evidence>
<evidence type="ECO:0000256" key="12">
    <source>
        <dbReference type="ARBA" id="ARBA00032932"/>
    </source>
</evidence>
<sequence length="271" mass="29836">MDTTLPLVQIIILALIQGLTEFLPVSSSAHLILVPKFFQWSSQGLVMDVAVHVGTLGAIFVYFWRDIMKMLKNVPHFLQGNWDTSGSKEILFLMTGTIPAIIFGFILSEIGVAKLHSLGIIGLTSIFYGLLLYGVDKKMPMQRILGEMTCKDAFKIGIAQALALIPGTSRSGACMTMSRYLGFTRLESAKFSFLLSIPAIIAAATLTSYKAIKENQVDVFADAALGAAFSLIAGLMAIHFMMRWLKKFNFTPFVLYRVGLGTFLIILFMLS</sequence>
<gene>
    <name evidence="14 15" type="primary">uppP</name>
    <name evidence="15" type="ORF">Cva_00913</name>
</gene>
<keyword evidence="9 14" id="KW-0472">Membrane</keyword>
<dbReference type="GO" id="GO:0005886">
    <property type="term" value="C:plasma membrane"/>
    <property type="evidence" value="ECO:0007669"/>
    <property type="project" value="UniProtKB-SubCell"/>
</dbReference>
<evidence type="ECO:0000256" key="10">
    <source>
        <dbReference type="ARBA" id="ARBA00023251"/>
    </source>
</evidence>
<proteinExistence type="inferred from homology"/>
<dbReference type="EMBL" id="BBVC01000037">
    <property type="protein sequence ID" value="GAO98264.1"/>
    <property type="molecule type" value="Genomic_DNA"/>
</dbReference>
<dbReference type="InterPro" id="IPR003824">
    <property type="entry name" value="UppP"/>
</dbReference>